<dbReference type="NCBIfam" id="TIGR01764">
    <property type="entry name" value="excise"/>
    <property type="match status" value="1"/>
</dbReference>
<dbReference type="EMBL" id="JAACJS010000015">
    <property type="protein sequence ID" value="NCI52010.1"/>
    <property type="molecule type" value="Genomic_DNA"/>
</dbReference>
<dbReference type="SUPFAM" id="SSF46955">
    <property type="entry name" value="Putative DNA-binding domain"/>
    <property type="match status" value="1"/>
</dbReference>
<evidence type="ECO:0000313" key="2">
    <source>
        <dbReference type="EMBL" id="NCI52010.1"/>
    </source>
</evidence>
<sequence>MQETPMLFPVAPSEFWKQIKVVVSEVVDAKLATMQNGTPQSCIDMPEKTLLKATEVCEIFRVSKPTLYAWIRQDKLRSFKIRSRRYFSRADIELVIRQMQPPVNP</sequence>
<dbReference type="InterPro" id="IPR041657">
    <property type="entry name" value="HTH_17"/>
</dbReference>
<evidence type="ECO:0000313" key="3">
    <source>
        <dbReference type="Proteomes" id="UP000753802"/>
    </source>
</evidence>
<keyword evidence="3" id="KW-1185">Reference proteome</keyword>
<name>A0ABX0A477_9BACT</name>
<dbReference type="InterPro" id="IPR009061">
    <property type="entry name" value="DNA-bd_dom_put_sf"/>
</dbReference>
<dbReference type="InterPro" id="IPR010093">
    <property type="entry name" value="SinI_DNA-bd"/>
</dbReference>
<protein>
    <submittedName>
        <fullName evidence="2">Helix-turn-helix domain-containing protein</fullName>
    </submittedName>
</protein>
<feature type="domain" description="Helix-turn-helix" evidence="1">
    <location>
        <begin position="50"/>
        <end position="98"/>
    </location>
</feature>
<dbReference type="Proteomes" id="UP000753802">
    <property type="component" value="Unassembled WGS sequence"/>
</dbReference>
<proteinExistence type="predicted"/>
<accession>A0ABX0A477</accession>
<comment type="caution">
    <text evidence="2">The sequence shown here is derived from an EMBL/GenBank/DDBJ whole genome shotgun (WGS) entry which is preliminary data.</text>
</comment>
<gene>
    <name evidence="2" type="ORF">GWC95_18950</name>
</gene>
<dbReference type="Pfam" id="PF12728">
    <property type="entry name" value="HTH_17"/>
    <property type="match status" value="1"/>
</dbReference>
<reference evidence="2 3" key="1">
    <citation type="submission" date="2020-01" db="EMBL/GenBank/DDBJ databases">
        <title>Genome analysis.</title>
        <authorList>
            <person name="Wu S."/>
            <person name="Wang G."/>
        </authorList>
    </citation>
    <scope>NUCLEOTIDE SEQUENCE [LARGE SCALE GENOMIC DNA]</scope>
    <source>
        <strain evidence="2 3">SYL130</strain>
    </source>
</reference>
<evidence type="ECO:0000259" key="1">
    <source>
        <dbReference type="Pfam" id="PF12728"/>
    </source>
</evidence>
<organism evidence="2 3">
    <name type="scientific">Sediminibacterium roseum</name>
    <dbReference type="NCBI Taxonomy" id="1978412"/>
    <lineage>
        <taxon>Bacteria</taxon>
        <taxon>Pseudomonadati</taxon>
        <taxon>Bacteroidota</taxon>
        <taxon>Chitinophagia</taxon>
        <taxon>Chitinophagales</taxon>
        <taxon>Chitinophagaceae</taxon>
        <taxon>Sediminibacterium</taxon>
    </lineage>
</organism>
<dbReference type="RefSeq" id="WP_161820270.1">
    <property type="nucleotide sequence ID" value="NZ_JAACJS010000015.1"/>
</dbReference>